<evidence type="ECO:0008006" key="3">
    <source>
        <dbReference type="Google" id="ProtNLM"/>
    </source>
</evidence>
<dbReference type="InterPro" id="IPR018733">
    <property type="entry name" value="DUF2274"/>
</dbReference>
<dbReference type="RefSeq" id="WP_072823284.1">
    <property type="nucleotide sequence ID" value="NZ_LT670849.1"/>
</dbReference>
<dbReference type="Pfam" id="PF10038">
    <property type="entry name" value="DUF2274"/>
    <property type="match status" value="1"/>
</dbReference>
<protein>
    <recommendedName>
        <fullName evidence="3">DUF2274 domain-containing protein</fullName>
    </recommendedName>
</protein>
<reference evidence="2" key="1">
    <citation type="submission" date="2016-11" db="EMBL/GenBank/DDBJ databases">
        <authorList>
            <person name="Varghese N."/>
            <person name="Submissions S."/>
        </authorList>
    </citation>
    <scope>NUCLEOTIDE SEQUENCE [LARGE SCALE GENOMIC DNA]</scope>
    <source>
        <strain evidence="2">GAS401</strain>
    </source>
</reference>
<dbReference type="Proteomes" id="UP000184096">
    <property type="component" value="Chromosome I"/>
</dbReference>
<name>A0A1M7UN70_9BRAD</name>
<dbReference type="OrthoDB" id="9803810at2"/>
<keyword evidence="2" id="KW-1185">Reference proteome</keyword>
<accession>A0A1M7UN70</accession>
<dbReference type="AlphaFoldDB" id="A0A1M7UN70"/>
<evidence type="ECO:0000313" key="2">
    <source>
        <dbReference type="Proteomes" id="UP000184096"/>
    </source>
</evidence>
<dbReference type="EMBL" id="LT670849">
    <property type="protein sequence ID" value="SHN84429.1"/>
    <property type="molecule type" value="Genomic_DNA"/>
</dbReference>
<evidence type="ECO:0000313" key="1">
    <source>
        <dbReference type="EMBL" id="SHN84429.1"/>
    </source>
</evidence>
<proteinExistence type="predicted"/>
<organism evidence="1 2">
    <name type="scientific">Bradyrhizobium erythrophlei</name>
    <dbReference type="NCBI Taxonomy" id="1437360"/>
    <lineage>
        <taxon>Bacteria</taxon>
        <taxon>Pseudomonadati</taxon>
        <taxon>Pseudomonadota</taxon>
        <taxon>Alphaproteobacteria</taxon>
        <taxon>Hyphomicrobiales</taxon>
        <taxon>Nitrobacteraceae</taxon>
        <taxon>Bradyrhizobium</taxon>
    </lineage>
</organism>
<gene>
    <name evidence="1" type="ORF">SAMN05444170_5890</name>
</gene>
<sequence length="78" mass="8585">MIKLKIGSIPDDKPVKLAVELPANVHRDLLAYAEVLARDTGQAVTDPSKLVAPMLARFMATDRAFTKTRRKTHIEGEG</sequence>